<evidence type="ECO:0000256" key="1">
    <source>
        <dbReference type="SAM" id="MobiDB-lite"/>
    </source>
</evidence>
<reference evidence="2 3" key="1">
    <citation type="submission" date="2024-06" db="EMBL/GenBank/DDBJ databases">
        <title>Genomic Encyclopedia of Type Strains, Phase V (KMG-V): Genome sequencing to study the core and pangenomes of soil and plant-associated prokaryotes.</title>
        <authorList>
            <person name="Whitman W."/>
        </authorList>
    </citation>
    <scope>NUCLEOTIDE SEQUENCE [LARGE SCALE GENOMIC DNA]</scope>
    <source>
        <strain evidence="2 3">USDA 160</strain>
    </source>
</reference>
<sequence>MMLSLSVHPFARRDLLTLRRIELARGIAVKQGLASSAMSGRAFSRPARRRRADREKFESEL</sequence>
<accession>A0ABV2RHR7</accession>
<feature type="region of interest" description="Disordered" evidence="1">
    <location>
        <begin position="40"/>
        <end position="61"/>
    </location>
</feature>
<evidence type="ECO:0008006" key="4">
    <source>
        <dbReference type="Google" id="ProtNLM"/>
    </source>
</evidence>
<dbReference type="EMBL" id="JBEPTQ010000001">
    <property type="protein sequence ID" value="MET4716145.1"/>
    <property type="molecule type" value="Genomic_DNA"/>
</dbReference>
<keyword evidence="3" id="KW-1185">Reference proteome</keyword>
<feature type="compositionally biased region" description="Basic and acidic residues" evidence="1">
    <location>
        <begin position="52"/>
        <end position="61"/>
    </location>
</feature>
<name>A0ABV2RHR7_BRAJP</name>
<dbReference type="Proteomes" id="UP001549291">
    <property type="component" value="Unassembled WGS sequence"/>
</dbReference>
<gene>
    <name evidence="2" type="ORF">ABIF63_000248</name>
</gene>
<proteinExistence type="predicted"/>
<comment type="caution">
    <text evidence="2">The sequence shown here is derived from an EMBL/GenBank/DDBJ whole genome shotgun (WGS) entry which is preliminary data.</text>
</comment>
<evidence type="ECO:0000313" key="3">
    <source>
        <dbReference type="Proteomes" id="UP001549291"/>
    </source>
</evidence>
<evidence type="ECO:0000313" key="2">
    <source>
        <dbReference type="EMBL" id="MET4716145.1"/>
    </source>
</evidence>
<protein>
    <recommendedName>
        <fullName evidence="4">Transposase</fullName>
    </recommendedName>
</protein>
<organism evidence="2 3">
    <name type="scientific">Bradyrhizobium japonicum</name>
    <dbReference type="NCBI Taxonomy" id="375"/>
    <lineage>
        <taxon>Bacteria</taxon>
        <taxon>Pseudomonadati</taxon>
        <taxon>Pseudomonadota</taxon>
        <taxon>Alphaproteobacteria</taxon>
        <taxon>Hyphomicrobiales</taxon>
        <taxon>Nitrobacteraceae</taxon>
        <taxon>Bradyrhizobium</taxon>
    </lineage>
</organism>